<protein>
    <submittedName>
        <fullName evidence="1">Uncharacterized protein</fullName>
    </submittedName>
</protein>
<sequence>MHRWEYAVGHQRLDDTWTNDTDPATFEVARRDLIIQQIQHGDEDWAHDLRVIKRGDHQLDWTPVYDHAAELLVEVLEGVRLDFATIGSGIVQGSDVARIFKKRAQVLRNTLPNQNQEYDS</sequence>
<gene>
    <name evidence="1" type="primary">73</name>
    <name evidence="1" type="ORF">SEA_HIYAA_73</name>
</gene>
<dbReference type="GeneID" id="55009851"/>
<reference evidence="1 2" key="1">
    <citation type="submission" date="2018-12" db="EMBL/GenBank/DDBJ databases">
        <authorList>
            <person name="Lieu J.K."/>
            <person name="Tian C.Z."/>
            <person name="Hsaio W.J."/>
            <person name="Shaffer C.D."/>
            <person name="Weston-Hafer K.A."/>
            <person name="Russell D.A."/>
            <person name="Pope W.H."/>
            <person name="Jacobs-Sera D."/>
            <person name="Hendrix R.W."/>
            <person name="Hatfull G.F."/>
        </authorList>
    </citation>
    <scope>NUCLEOTIDE SEQUENCE [LARGE SCALE GENOMIC DNA]</scope>
</reference>
<evidence type="ECO:0000313" key="1">
    <source>
        <dbReference type="EMBL" id="AZS06712.1"/>
    </source>
</evidence>
<organism evidence="1 2">
    <name type="scientific">Streptomyces phage Hiyaa</name>
    <dbReference type="NCBI Taxonomy" id="2499072"/>
    <lineage>
        <taxon>Viruses</taxon>
        <taxon>Duplodnaviria</taxon>
        <taxon>Heunggongvirae</taxon>
        <taxon>Uroviricota</taxon>
        <taxon>Caudoviricetes</taxon>
        <taxon>Hiyaavirus</taxon>
        <taxon>Hiyaavirus hiyaa</taxon>
    </lineage>
</organism>
<dbReference type="KEGG" id="vg:55009851"/>
<proteinExistence type="predicted"/>
<dbReference type="EMBL" id="MK279841">
    <property type="protein sequence ID" value="AZS06712.1"/>
    <property type="molecule type" value="Genomic_DNA"/>
</dbReference>
<dbReference type="RefSeq" id="YP_009818508.1">
    <property type="nucleotide sequence ID" value="NC_048139.1"/>
</dbReference>
<dbReference type="Proteomes" id="UP000287372">
    <property type="component" value="Segment"/>
</dbReference>
<keyword evidence="2" id="KW-1185">Reference proteome</keyword>
<name>A0A3S9U8R3_9CAUD</name>
<evidence type="ECO:0000313" key="2">
    <source>
        <dbReference type="Proteomes" id="UP000287372"/>
    </source>
</evidence>
<accession>A0A3S9U8R3</accession>